<gene>
    <name evidence="10" type="primary">xylE_2</name>
    <name evidence="10" type="ORF">LF1_38350</name>
</gene>
<comment type="subcellular location">
    <subcellularLocation>
        <location evidence="1">Membrane</location>
        <topology evidence="1">Multi-pass membrane protein</topology>
    </subcellularLocation>
</comment>
<keyword evidence="11" id="KW-1185">Reference proteome</keyword>
<feature type="domain" description="Major facilitator superfamily (MFS) profile" evidence="9">
    <location>
        <begin position="27"/>
        <end position="467"/>
    </location>
</feature>
<reference evidence="10 11" key="1">
    <citation type="submission" date="2019-08" db="EMBL/GenBank/DDBJ databases">
        <title>Deep-cultivation of Planctomycetes and their phenomic and genomic characterization uncovers novel biology.</title>
        <authorList>
            <person name="Wiegand S."/>
            <person name="Jogler M."/>
            <person name="Boedeker C."/>
            <person name="Pinto D."/>
            <person name="Vollmers J."/>
            <person name="Rivas-Marin E."/>
            <person name="Kohn T."/>
            <person name="Peeters S.H."/>
            <person name="Heuer A."/>
            <person name="Rast P."/>
            <person name="Oberbeckmann S."/>
            <person name="Bunk B."/>
            <person name="Jeske O."/>
            <person name="Meyerdierks A."/>
            <person name="Storesund J.E."/>
            <person name="Kallscheuer N."/>
            <person name="Luecker S."/>
            <person name="Lage O.M."/>
            <person name="Pohl T."/>
            <person name="Merkel B.J."/>
            <person name="Hornburger P."/>
            <person name="Mueller R.-W."/>
            <person name="Bruemmer F."/>
            <person name="Labrenz M."/>
            <person name="Spormann A.M."/>
            <person name="Op Den Camp H."/>
            <person name="Overmann J."/>
            <person name="Amann R."/>
            <person name="Jetten M.S.M."/>
            <person name="Mascher T."/>
            <person name="Medema M.H."/>
            <person name="Devos D.P."/>
            <person name="Kaster A.-K."/>
            <person name="Ovreas L."/>
            <person name="Rohde M."/>
            <person name="Galperin M.Y."/>
            <person name="Jogler C."/>
        </authorList>
    </citation>
    <scope>NUCLEOTIDE SEQUENCE [LARGE SCALE GENOMIC DNA]</scope>
    <source>
        <strain evidence="10 11">LF1</strain>
    </source>
</reference>
<keyword evidence="5 8" id="KW-1133">Transmembrane helix</keyword>
<feature type="transmembrane region" description="Helical" evidence="8">
    <location>
        <begin position="60"/>
        <end position="80"/>
    </location>
</feature>
<feature type="transmembrane region" description="Helical" evidence="8">
    <location>
        <begin position="92"/>
        <end position="110"/>
    </location>
</feature>
<protein>
    <submittedName>
        <fullName evidence="10">D-xylose-proton symporter</fullName>
    </submittedName>
</protein>
<sequence>MNKFKNESSDATHGSATHGSAAYLWFICMVAACGGLLFGYDAVVVSGTNSQVEAQFNFSPWQLGIYVSCVLWACAVGAAAGGPIADKSGRRTTLLIAAVLIFISAMWSSFAGGPEALILARLVGGLGIGMATMVCPLYISEVSPEEHRGKMVTLFQLTITIGIVMCVFANWGIFSYAEASKESVDTASAGSDFLQWFAVDENWRAMFFAESLPGILFLVCASFVPESPRWLVKRGNPDRALKILTRINGADRAAVILNDIESALIDEKNIRFGDLFTRKLRMPLILAVAICVLSEACGVSVVFYYGPQILEDAGFGLGGSLGGFGTIAIVHFVAAMLALALVDSIGRRKLIAFGAIGSMLSHVLIGTLFYNGVMGWPIVLAINLFIAFFACSLGPVKFVIVSEIFPNRIREHAIALSTFCIWITSAAVNMVFPVMQANMETATIFYLYAGELVLLLLVIKFLMPETKGRTIEEIERSWLNHESASG</sequence>
<dbReference type="GO" id="GO:0022857">
    <property type="term" value="F:transmembrane transporter activity"/>
    <property type="evidence" value="ECO:0007669"/>
    <property type="project" value="InterPro"/>
</dbReference>
<dbReference type="GO" id="GO:0016020">
    <property type="term" value="C:membrane"/>
    <property type="evidence" value="ECO:0007669"/>
    <property type="project" value="UniProtKB-SubCell"/>
</dbReference>
<dbReference type="EMBL" id="VRLW01000001">
    <property type="protein sequence ID" value="KAA1261288.1"/>
    <property type="molecule type" value="Genomic_DNA"/>
</dbReference>
<proteinExistence type="inferred from homology"/>
<comment type="similarity">
    <text evidence="2 7">Belongs to the major facilitator superfamily. Sugar transporter (TC 2.A.1.1) family.</text>
</comment>
<dbReference type="PROSITE" id="PS00216">
    <property type="entry name" value="SUGAR_TRANSPORT_1"/>
    <property type="match status" value="1"/>
</dbReference>
<dbReference type="Proteomes" id="UP000322699">
    <property type="component" value="Unassembled WGS sequence"/>
</dbReference>
<feature type="transmembrane region" description="Helical" evidence="8">
    <location>
        <begin position="151"/>
        <end position="174"/>
    </location>
</feature>
<dbReference type="AlphaFoldDB" id="A0A5B1CJM0"/>
<keyword evidence="4 8" id="KW-0812">Transmembrane</keyword>
<feature type="transmembrane region" description="Helical" evidence="8">
    <location>
        <begin position="203"/>
        <end position="224"/>
    </location>
</feature>
<evidence type="ECO:0000259" key="9">
    <source>
        <dbReference type="PROSITE" id="PS50850"/>
    </source>
</evidence>
<dbReference type="SUPFAM" id="SSF103473">
    <property type="entry name" value="MFS general substrate transporter"/>
    <property type="match status" value="1"/>
</dbReference>
<feature type="transmembrane region" description="Helical" evidence="8">
    <location>
        <begin position="317"/>
        <end position="341"/>
    </location>
</feature>
<feature type="transmembrane region" description="Helical" evidence="8">
    <location>
        <begin position="350"/>
        <end position="370"/>
    </location>
</feature>
<evidence type="ECO:0000256" key="4">
    <source>
        <dbReference type="ARBA" id="ARBA00022692"/>
    </source>
</evidence>
<evidence type="ECO:0000256" key="6">
    <source>
        <dbReference type="ARBA" id="ARBA00023136"/>
    </source>
</evidence>
<evidence type="ECO:0000256" key="2">
    <source>
        <dbReference type="ARBA" id="ARBA00010992"/>
    </source>
</evidence>
<feature type="transmembrane region" description="Helical" evidence="8">
    <location>
        <begin position="21"/>
        <end position="40"/>
    </location>
</feature>
<dbReference type="InterPro" id="IPR005828">
    <property type="entry name" value="MFS_sugar_transport-like"/>
</dbReference>
<dbReference type="Gene3D" id="1.20.1250.20">
    <property type="entry name" value="MFS general substrate transporter like domains"/>
    <property type="match status" value="1"/>
</dbReference>
<keyword evidence="3 7" id="KW-0813">Transport</keyword>
<feature type="transmembrane region" description="Helical" evidence="8">
    <location>
        <begin position="376"/>
        <end position="401"/>
    </location>
</feature>
<dbReference type="PRINTS" id="PR00171">
    <property type="entry name" value="SUGRTRNSPORT"/>
</dbReference>
<dbReference type="PROSITE" id="PS51257">
    <property type="entry name" value="PROKAR_LIPOPROTEIN"/>
    <property type="match status" value="1"/>
</dbReference>
<dbReference type="InterPro" id="IPR050814">
    <property type="entry name" value="Myo-inositol_Transporter"/>
</dbReference>
<feature type="transmembrane region" description="Helical" evidence="8">
    <location>
        <begin position="116"/>
        <end position="139"/>
    </location>
</feature>
<dbReference type="NCBIfam" id="TIGR00879">
    <property type="entry name" value="SP"/>
    <property type="match status" value="1"/>
</dbReference>
<name>A0A5B1CJM0_9BACT</name>
<evidence type="ECO:0000256" key="7">
    <source>
        <dbReference type="RuleBase" id="RU003346"/>
    </source>
</evidence>
<evidence type="ECO:0000256" key="3">
    <source>
        <dbReference type="ARBA" id="ARBA00022448"/>
    </source>
</evidence>
<dbReference type="PANTHER" id="PTHR48020:SF12">
    <property type="entry name" value="PROTON MYO-INOSITOL COTRANSPORTER"/>
    <property type="match status" value="1"/>
</dbReference>
<feature type="transmembrane region" description="Helical" evidence="8">
    <location>
        <begin position="284"/>
        <end position="305"/>
    </location>
</feature>
<feature type="transmembrane region" description="Helical" evidence="8">
    <location>
        <begin position="413"/>
        <end position="432"/>
    </location>
</feature>
<keyword evidence="6 8" id="KW-0472">Membrane</keyword>
<dbReference type="InterPro" id="IPR036259">
    <property type="entry name" value="MFS_trans_sf"/>
</dbReference>
<evidence type="ECO:0000256" key="5">
    <source>
        <dbReference type="ARBA" id="ARBA00022989"/>
    </source>
</evidence>
<dbReference type="InterPro" id="IPR005829">
    <property type="entry name" value="Sugar_transporter_CS"/>
</dbReference>
<evidence type="ECO:0000256" key="1">
    <source>
        <dbReference type="ARBA" id="ARBA00004141"/>
    </source>
</evidence>
<accession>A0A5B1CJM0</accession>
<dbReference type="InterPro" id="IPR020846">
    <property type="entry name" value="MFS_dom"/>
</dbReference>
<dbReference type="Pfam" id="PF00083">
    <property type="entry name" value="Sugar_tr"/>
    <property type="match status" value="1"/>
</dbReference>
<dbReference type="PROSITE" id="PS00217">
    <property type="entry name" value="SUGAR_TRANSPORT_2"/>
    <property type="match status" value="1"/>
</dbReference>
<organism evidence="10 11">
    <name type="scientific">Rubripirellula obstinata</name>
    <dbReference type="NCBI Taxonomy" id="406547"/>
    <lineage>
        <taxon>Bacteria</taxon>
        <taxon>Pseudomonadati</taxon>
        <taxon>Planctomycetota</taxon>
        <taxon>Planctomycetia</taxon>
        <taxon>Pirellulales</taxon>
        <taxon>Pirellulaceae</taxon>
        <taxon>Rubripirellula</taxon>
    </lineage>
</organism>
<evidence type="ECO:0000313" key="10">
    <source>
        <dbReference type="EMBL" id="KAA1261288.1"/>
    </source>
</evidence>
<evidence type="ECO:0000313" key="11">
    <source>
        <dbReference type="Proteomes" id="UP000322699"/>
    </source>
</evidence>
<dbReference type="PROSITE" id="PS50850">
    <property type="entry name" value="MFS"/>
    <property type="match status" value="1"/>
</dbReference>
<dbReference type="InterPro" id="IPR003663">
    <property type="entry name" value="Sugar/inositol_transpt"/>
</dbReference>
<dbReference type="PANTHER" id="PTHR48020">
    <property type="entry name" value="PROTON MYO-INOSITOL COTRANSPORTER"/>
    <property type="match status" value="1"/>
</dbReference>
<feature type="transmembrane region" description="Helical" evidence="8">
    <location>
        <begin position="444"/>
        <end position="463"/>
    </location>
</feature>
<evidence type="ECO:0000256" key="8">
    <source>
        <dbReference type="SAM" id="Phobius"/>
    </source>
</evidence>
<comment type="caution">
    <text evidence="10">The sequence shown here is derived from an EMBL/GenBank/DDBJ whole genome shotgun (WGS) entry which is preliminary data.</text>
</comment>